<dbReference type="InterPro" id="IPR055492">
    <property type="entry name" value="DUF7064"/>
</dbReference>
<dbReference type="GeneID" id="101853644"/>
<evidence type="ECO:0000313" key="3">
    <source>
        <dbReference type="RefSeq" id="XP_005108219.1"/>
    </source>
</evidence>
<dbReference type="PANTHER" id="PTHR34717">
    <property type="entry name" value="EG:BACR7A4.20 PROTEIN"/>
    <property type="match status" value="1"/>
</dbReference>
<evidence type="ECO:0000259" key="1">
    <source>
        <dbReference type="Pfam" id="PF23212"/>
    </source>
</evidence>
<accession>A0ABM0K400</accession>
<dbReference type="Pfam" id="PF23212">
    <property type="entry name" value="DUF7064"/>
    <property type="match status" value="1"/>
</dbReference>
<gene>
    <name evidence="3" type="primary">LOC101853644</name>
</gene>
<dbReference type="RefSeq" id="XP_005108219.1">
    <property type="nucleotide sequence ID" value="XM_005108162.3"/>
</dbReference>
<organism evidence="2 3">
    <name type="scientific">Aplysia californica</name>
    <name type="common">California sea hare</name>
    <dbReference type="NCBI Taxonomy" id="6500"/>
    <lineage>
        <taxon>Eukaryota</taxon>
        <taxon>Metazoa</taxon>
        <taxon>Spiralia</taxon>
        <taxon>Lophotrochozoa</taxon>
        <taxon>Mollusca</taxon>
        <taxon>Gastropoda</taxon>
        <taxon>Heterobranchia</taxon>
        <taxon>Euthyneura</taxon>
        <taxon>Tectipleura</taxon>
        <taxon>Aplysiida</taxon>
        <taxon>Aplysioidea</taxon>
        <taxon>Aplysiidae</taxon>
        <taxon>Aplysia</taxon>
    </lineage>
</organism>
<dbReference type="SUPFAM" id="SSF159245">
    <property type="entry name" value="AttH-like"/>
    <property type="match status" value="1"/>
</dbReference>
<name>A0ABM0K400_APLCA</name>
<keyword evidence="2" id="KW-1185">Reference proteome</keyword>
<evidence type="ECO:0000313" key="2">
    <source>
        <dbReference type="Proteomes" id="UP000694888"/>
    </source>
</evidence>
<dbReference type="PANTHER" id="PTHR34717:SF1">
    <property type="entry name" value="EG:BACR7A4.20 PROTEIN"/>
    <property type="match status" value="1"/>
</dbReference>
<proteinExistence type="predicted"/>
<reference evidence="3" key="1">
    <citation type="submission" date="2025-08" db="UniProtKB">
        <authorList>
            <consortium name="RefSeq"/>
        </authorList>
    </citation>
    <scope>IDENTIFICATION</scope>
</reference>
<feature type="domain" description="DUF7064" evidence="1">
    <location>
        <begin position="282"/>
        <end position="404"/>
    </location>
</feature>
<protein>
    <submittedName>
        <fullName evidence="3">Uncharacterized protein LOC101853644</fullName>
    </submittedName>
</protein>
<dbReference type="Proteomes" id="UP000694888">
    <property type="component" value="Unplaced"/>
</dbReference>
<sequence length="421" mass="48554">MTLFLVFSAVSTSILFWLLAQWLPHKLTTVKVPRIYTQPSFHYPIKYWIFRLVLWTRKICQNQLRLRRQQASSSDAGYGVKSRNSPEEMDKLQELPQDMPKAVDAVYINGGNSEGVFMVTATARRQDNFVQTVLYLRIPSIGLLEMPTLPDTWLQDTASRSGFSGGGLTLTPISPMESWSITFDGTMRIAETGKSVKVDFNLIWKAYTKCFDFDTDLHPHVMADGIARETWSREYFDTLKRAHQTHYEQFGEVSGILHIDGHPDQRIRVQGVRDHSYGNIRDWKYFHRYALNYAHLEDGSALCVGAICMPMSLSRLVVGYFFHPDGSMDAVSETDFEFYNWGEDGQPPEKLSLKFTAGGQKYDLTCEVIQCPIFYMGEDWDARIFERFCNYTVNGIRGWGISEWDYRNYDGKEVELTQRKS</sequence>